<sequence length="106" mass="11566">MIDPGRLKSRLAIEAPVEADDGQGGVTRSYATQAVVWAAVTPLAARDSVEADAAGAALRVRIVIRRGVALTLRHRLVDGTAVYRIVAFREIDDRRFIAIEAELRLE</sequence>
<name>A0A0D7EI82_RHOPL</name>
<proteinExistence type="predicted"/>
<dbReference type="Gene3D" id="2.40.10.270">
    <property type="entry name" value="Bacteriophage SPP1 head-tail adaptor protein"/>
    <property type="match status" value="1"/>
</dbReference>
<evidence type="ECO:0000313" key="2">
    <source>
        <dbReference type="Proteomes" id="UP000032515"/>
    </source>
</evidence>
<comment type="caution">
    <text evidence="1">The sequence shown here is derived from an EMBL/GenBank/DDBJ whole genome shotgun (WGS) entry which is preliminary data.</text>
</comment>
<dbReference type="InterPro" id="IPR038666">
    <property type="entry name" value="SSP1_head-tail_sf"/>
</dbReference>
<dbReference type="InterPro" id="IPR008767">
    <property type="entry name" value="Phage_SPP1_head-tail_adaptor"/>
</dbReference>
<protein>
    <submittedName>
        <fullName evidence="1">Head-tail adaptor protein</fullName>
    </submittedName>
</protein>
<gene>
    <name evidence="1" type="ORF">OO17_18255</name>
</gene>
<dbReference type="RefSeq" id="WP_044414255.1">
    <property type="nucleotide sequence ID" value="NZ_JXXE01000369.1"/>
</dbReference>
<dbReference type="Proteomes" id="UP000032515">
    <property type="component" value="Unassembled WGS sequence"/>
</dbReference>
<accession>A0A0D7EI82</accession>
<organism evidence="1 2">
    <name type="scientific">Rhodopseudomonas palustris</name>
    <dbReference type="NCBI Taxonomy" id="1076"/>
    <lineage>
        <taxon>Bacteria</taxon>
        <taxon>Pseudomonadati</taxon>
        <taxon>Pseudomonadota</taxon>
        <taxon>Alphaproteobacteria</taxon>
        <taxon>Hyphomicrobiales</taxon>
        <taxon>Nitrobacteraceae</taxon>
        <taxon>Rhodopseudomonas</taxon>
    </lineage>
</organism>
<dbReference type="EMBL" id="JXXE01000369">
    <property type="protein sequence ID" value="KIZ40215.1"/>
    <property type="molecule type" value="Genomic_DNA"/>
</dbReference>
<dbReference type="AlphaFoldDB" id="A0A0D7EI82"/>
<evidence type="ECO:0000313" key="1">
    <source>
        <dbReference type="EMBL" id="KIZ40215.1"/>
    </source>
</evidence>
<dbReference type="PATRIC" id="fig|1076.23.peg.4075"/>
<dbReference type="Pfam" id="PF05521">
    <property type="entry name" value="Phage_HCP"/>
    <property type="match status" value="1"/>
</dbReference>
<dbReference type="OrthoDB" id="7570189at2"/>
<reference evidence="1 2" key="1">
    <citation type="submission" date="2014-11" db="EMBL/GenBank/DDBJ databases">
        <title>Genomics and ecophysiology of heterotrophic nitrogen fixing bacteria isolated from estuarine surface water.</title>
        <authorList>
            <person name="Bentzon-Tilia M."/>
            <person name="Severin I."/>
            <person name="Hansen L.H."/>
            <person name="Riemann L."/>
        </authorList>
    </citation>
    <scope>NUCLEOTIDE SEQUENCE [LARGE SCALE GENOMIC DNA]</scope>
    <source>
        <strain evidence="1 2">BAL398</strain>
    </source>
</reference>